<evidence type="ECO:0000313" key="1">
    <source>
        <dbReference type="EMBL" id="MST50197.1"/>
    </source>
</evidence>
<dbReference type="InterPro" id="IPR012441">
    <property type="entry name" value="DUF1643"/>
</dbReference>
<keyword evidence="2" id="KW-1185">Reference proteome</keyword>
<accession>A0A7K0K3Z0</accession>
<dbReference type="RefSeq" id="WP_154545595.1">
    <property type="nucleotide sequence ID" value="NZ_VUMY01000014.1"/>
</dbReference>
<dbReference type="EMBL" id="VUMY01000014">
    <property type="protein sequence ID" value="MST50197.1"/>
    <property type="molecule type" value="Genomic_DNA"/>
</dbReference>
<protein>
    <submittedName>
        <fullName evidence="1">DUF1643 domain-containing protein</fullName>
    </submittedName>
</protein>
<reference evidence="1 2" key="1">
    <citation type="submission" date="2019-08" db="EMBL/GenBank/DDBJ databases">
        <title>In-depth cultivation of the pig gut microbiome towards novel bacterial diversity and tailored functional studies.</title>
        <authorList>
            <person name="Wylensek D."/>
            <person name="Hitch T.C.A."/>
            <person name="Clavel T."/>
        </authorList>
    </citation>
    <scope>NUCLEOTIDE SEQUENCE [LARGE SCALE GENOMIC DNA]</scope>
    <source>
        <strain evidence="1 2">RF-GAM-744-WT-7</strain>
    </source>
</reference>
<proteinExistence type="predicted"/>
<gene>
    <name evidence="1" type="ORF">FYJ63_08120</name>
</gene>
<dbReference type="Pfam" id="PF07799">
    <property type="entry name" value="DUF1643"/>
    <property type="match status" value="1"/>
</dbReference>
<dbReference type="AlphaFoldDB" id="A0A7K0K3Z0"/>
<organism evidence="1 2">
    <name type="scientific">Mobiluncus porci</name>
    <dbReference type="NCBI Taxonomy" id="2652278"/>
    <lineage>
        <taxon>Bacteria</taxon>
        <taxon>Bacillati</taxon>
        <taxon>Actinomycetota</taxon>
        <taxon>Actinomycetes</taxon>
        <taxon>Actinomycetales</taxon>
        <taxon>Actinomycetaceae</taxon>
        <taxon>Mobiluncus</taxon>
    </lineage>
</organism>
<evidence type="ECO:0000313" key="2">
    <source>
        <dbReference type="Proteomes" id="UP000442535"/>
    </source>
</evidence>
<dbReference type="Proteomes" id="UP000442535">
    <property type="component" value="Unassembled WGS sequence"/>
</dbReference>
<comment type="caution">
    <text evidence="1">The sequence shown here is derived from an EMBL/GenBank/DDBJ whole genome shotgun (WGS) entry which is preliminary data.</text>
</comment>
<name>A0A7K0K3Z0_9ACTO</name>
<sequence length="196" mass="22653">MEHRGFKCIPFSDGRFRYRYDLIKNQESKPIIFIGLNPSKGGTEKPSDRTIDKFIDFVTGKFKDDFKGFTPTEHQHILICNLFLTVEGNSTRLGDEELMEDSAHKIAVEILDDKKYESAPVVCCWGNVKNVKGKNIKKNAKTAIDNLKEHLKRHQCYRLSDNPHESLYFARSWSSRAGEQNWGKPLTEIPKELFEN</sequence>